<dbReference type="RefSeq" id="WP_171470462.1">
    <property type="nucleotide sequence ID" value="NZ_CP053452.2"/>
</dbReference>
<dbReference type="EMBL" id="CP053452">
    <property type="protein sequence ID" value="QJW94472.1"/>
    <property type="molecule type" value="Genomic_DNA"/>
</dbReference>
<reference evidence="2" key="1">
    <citation type="submission" date="2020-05" db="EMBL/GenBank/DDBJ databases">
        <title>Frigoriglobus tundricola gen. nov., sp. nov., a psychrotolerant cellulolytic planctomycete of the family Gemmataceae with two divergent copies of 16S rRNA gene.</title>
        <authorList>
            <person name="Kulichevskaya I.S."/>
            <person name="Ivanova A.A."/>
            <person name="Naumoff D.G."/>
            <person name="Beletsky A.V."/>
            <person name="Rijpstra W.I.C."/>
            <person name="Sinninghe Damste J.S."/>
            <person name="Mardanov A.V."/>
            <person name="Ravin N.V."/>
            <person name="Dedysh S.N."/>
        </authorList>
    </citation>
    <scope>NUCLEOTIDE SEQUENCE [LARGE SCALE GENOMIC DNA]</scope>
    <source>
        <strain evidence="2">PL17</strain>
    </source>
</reference>
<organism evidence="1 2">
    <name type="scientific">Frigoriglobus tundricola</name>
    <dbReference type="NCBI Taxonomy" id="2774151"/>
    <lineage>
        <taxon>Bacteria</taxon>
        <taxon>Pseudomonadati</taxon>
        <taxon>Planctomycetota</taxon>
        <taxon>Planctomycetia</taxon>
        <taxon>Gemmatales</taxon>
        <taxon>Gemmataceae</taxon>
        <taxon>Frigoriglobus</taxon>
    </lineage>
</organism>
<sequence length="180" mass="20338">MPWMVFDVESIGLHGEGYAVAWVVVDSTGREFEARREACPPAEATGTETGRAWVRDHCPALPITRPNPQEVRREFWTAWLRWKDQGAALIADCGWPVEARFLAACVDDARPAVRGGRSVPESSREFTGPYPLHELASLLVGAKQDRWKKFARLPDELPEHDPLADVRLTVRQLLEVLRRT</sequence>
<gene>
    <name evidence="1" type="ORF">FTUN_1992</name>
</gene>
<protein>
    <submittedName>
        <fullName evidence="1">Uncharacterized protein</fullName>
    </submittedName>
</protein>
<name>A0A6M5YND0_9BACT</name>
<dbReference type="AlphaFoldDB" id="A0A6M5YND0"/>
<proteinExistence type="predicted"/>
<evidence type="ECO:0000313" key="2">
    <source>
        <dbReference type="Proteomes" id="UP000503447"/>
    </source>
</evidence>
<dbReference type="KEGG" id="ftj:FTUN_1992"/>
<dbReference type="Proteomes" id="UP000503447">
    <property type="component" value="Chromosome"/>
</dbReference>
<keyword evidence="2" id="KW-1185">Reference proteome</keyword>
<evidence type="ECO:0000313" key="1">
    <source>
        <dbReference type="EMBL" id="QJW94472.1"/>
    </source>
</evidence>
<accession>A0A6M5YND0</accession>